<feature type="coiled-coil region" evidence="1">
    <location>
        <begin position="403"/>
        <end position="437"/>
    </location>
</feature>
<evidence type="ECO:0000256" key="1">
    <source>
        <dbReference type="SAM" id="Coils"/>
    </source>
</evidence>
<evidence type="ECO:0000256" key="2">
    <source>
        <dbReference type="SAM" id="MobiDB-lite"/>
    </source>
</evidence>
<organism evidence="3 4">
    <name type="scientific">Paspalum notatum var. saurae</name>
    <dbReference type="NCBI Taxonomy" id="547442"/>
    <lineage>
        <taxon>Eukaryota</taxon>
        <taxon>Viridiplantae</taxon>
        <taxon>Streptophyta</taxon>
        <taxon>Embryophyta</taxon>
        <taxon>Tracheophyta</taxon>
        <taxon>Spermatophyta</taxon>
        <taxon>Magnoliopsida</taxon>
        <taxon>Liliopsida</taxon>
        <taxon>Poales</taxon>
        <taxon>Poaceae</taxon>
        <taxon>PACMAD clade</taxon>
        <taxon>Panicoideae</taxon>
        <taxon>Andropogonodae</taxon>
        <taxon>Paspaleae</taxon>
        <taxon>Paspalinae</taxon>
        <taxon>Paspalum</taxon>
    </lineage>
</organism>
<gene>
    <name evidence="3" type="ORF">U9M48_001898</name>
</gene>
<feature type="compositionally biased region" description="Low complexity" evidence="2">
    <location>
        <begin position="132"/>
        <end position="144"/>
    </location>
</feature>
<name>A0AAQ3PIX4_PASNO</name>
<dbReference type="EMBL" id="CP144745">
    <property type="protein sequence ID" value="WVZ50666.1"/>
    <property type="molecule type" value="Genomic_DNA"/>
</dbReference>
<evidence type="ECO:0000313" key="3">
    <source>
        <dbReference type="EMBL" id="WVZ50666.1"/>
    </source>
</evidence>
<proteinExistence type="predicted"/>
<sequence length="514" mass="55914">MKTDRASKKTFCCSYWLLVLKCSVRYDKLMEISWKVRLPKFKKVIQVANKPIDAHGHQSAHSPIRPQKSAQPTGVHLHLTVHSVIPIRRLRSNGSPVYNGAASKHGDPLSSPSSSSSFRLHGRARCRPPLSPGSRGASTSSSHPALPSCPCLPGHLPARGGQAGRLLRPPLPRCDRLGPLAQISAASSRPHCAATDLLSRCGRLGGLLPARSPGSPARFFRLVPEIEIPDCWQGVVGLRSIYLDLLRALSRHPKQATWAAAVGVDLPPRANVDRVACEAWDNCKETPRPGSHRRDLRLAPLFTAIADLPRGVLLVCSKKQRMSLGSSSSSHCRAAQGPVTGLTAGCKVGMHTGMPLVPCPKCGDEVVELRASDLSKIPRQIFFKCRLHEKDMEQTAPTLVEQVGRLKTELDRVKEEVEALQSRIAFVTADVQGLKNALGTLDVKCSKLISIGQLGLWRMTASIHSPYTEGGLSSSRNRTARAQLVGERLSDMDSPPRVLAFNDLLWSSTASDYH</sequence>
<dbReference type="Proteomes" id="UP001341281">
    <property type="component" value="Chromosome 01"/>
</dbReference>
<accession>A0AAQ3PIX4</accession>
<keyword evidence="1" id="KW-0175">Coiled coil</keyword>
<reference evidence="3 4" key="1">
    <citation type="submission" date="2024-02" db="EMBL/GenBank/DDBJ databases">
        <title>High-quality chromosome-scale genome assembly of Pensacola bahiagrass (Paspalum notatum Flugge var. saurae).</title>
        <authorList>
            <person name="Vega J.M."/>
            <person name="Podio M."/>
            <person name="Orjuela J."/>
            <person name="Siena L.A."/>
            <person name="Pessino S.C."/>
            <person name="Combes M.C."/>
            <person name="Mariac C."/>
            <person name="Albertini E."/>
            <person name="Pupilli F."/>
            <person name="Ortiz J.P.A."/>
            <person name="Leblanc O."/>
        </authorList>
    </citation>
    <scope>NUCLEOTIDE SEQUENCE [LARGE SCALE GENOMIC DNA]</scope>
    <source>
        <strain evidence="3">R1</strain>
        <tissue evidence="3">Leaf</tissue>
    </source>
</reference>
<feature type="region of interest" description="Disordered" evidence="2">
    <location>
        <begin position="54"/>
        <end position="73"/>
    </location>
</feature>
<feature type="region of interest" description="Disordered" evidence="2">
    <location>
        <begin position="96"/>
        <end position="144"/>
    </location>
</feature>
<protein>
    <submittedName>
        <fullName evidence="3">Uncharacterized protein</fullName>
    </submittedName>
</protein>
<keyword evidence="4" id="KW-1185">Reference proteome</keyword>
<dbReference type="AlphaFoldDB" id="A0AAQ3PIX4"/>
<evidence type="ECO:0000313" key="4">
    <source>
        <dbReference type="Proteomes" id="UP001341281"/>
    </source>
</evidence>